<comment type="caution">
    <text evidence="5">The sequence shown here is derived from an EMBL/GenBank/DDBJ whole genome shotgun (WGS) entry which is preliminary data.</text>
</comment>
<dbReference type="SMART" id="SM00347">
    <property type="entry name" value="HTH_MARR"/>
    <property type="match status" value="1"/>
</dbReference>
<feature type="domain" description="HTH marR-type" evidence="4">
    <location>
        <begin position="12"/>
        <end position="146"/>
    </location>
</feature>
<keyword evidence="1" id="KW-0805">Transcription regulation</keyword>
<organism evidence="5 6">
    <name type="scientific">Chitinophaga skermanii</name>
    <dbReference type="NCBI Taxonomy" id="331697"/>
    <lineage>
        <taxon>Bacteria</taxon>
        <taxon>Pseudomonadati</taxon>
        <taxon>Bacteroidota</taxon>
        <taxon>Chitinophagia</taxon>
        <taxon>Chitinophagales</taxon>
        <taxon>Chitinophagaceae</taxon>
        <taxon>Chitinophaga</taxon>
    </lineage>
</organism>
<dbReference type="InterPro" id="IPR036388">
    <property type="entry name" value="WH-like_DNA-bd_sf"/>
</dbReference>
<dbReference type="PRINTS" id="PR00598">
    <property type="entry name" value="HTHMARR"/>
</dbReference>
<keyword evidence="2 5" id="KW-0238">DNA-binding</keyword>
<dbReference type="PANTHER" id="PTHR42756">
    <property type="entry name" value="TRANSCRIPTIONAL REGULATOR, MARR"/>
    <property type="match status" value="1"/>
</dbReference>
<evidence type="ECO:0000256" key="2">
    <source>
        <dbReference type="ARBA" id="ARBA00023125"/>
    </source>
</evidence>
<accession>A0A327PZI5</accession>
<dbReference type="Pfam" id="PF01047">
    <property type="entry name" value="MarR"/>
    <property type="match status" value="1"/>
</dbReference>
<dbReference type="InterPro" id="IPR036390">
    <property type="entry name" value="WH_DNA-bd_sf"/>
</dbReference>
<protein>
    <submittedName>
        <fullName evidence="5">DNA-binding MarR family transcriptional regulator</fullName>
    </submittedName>
</protein>
<evidence type="ECO:0000259" key="4">
    <source>
        <dbReference type="PROSITE" id="PS50995"/>
    </source>
</evidence>
<keyword evidence="6" id="KW-1185">Reference proteome</keyword>
<evidence type="ECO:0000256" key="3">
    <source>
        <dbReference type="ARBA" id="ARBA00023163"/>
    </source>
</evidence>
<dbReference type="EMBL" id="QLLL01000015">
    <property type="protein sequence ID" value="RAI97548.1"/>
    <property type="molecule type" value="Genomic_DNA"/>
</dbReference>
<keyword evidence="3" id="KW-0804">Transcription</keyword>
<dbReference type="Gene3D" id="1.10.10.10">
    <property type="entry name" value="Winged helix-like DNA-binding domain superfamily/Winged helix DNA-binding domain"/>
    <property type="match status" value="1"/>
</dbReference>
<evidence type="ECO:0000313" key="5">
    <source>
        <dbReference type="EMBL" id="RAI97548.1"/>
    </source>
</evidence>
<proteinExistence type="predicted"/>
<dbReference type="InterPro" id="IPR000835">
    <property type="entry name" value="HTH_MarR-typ"/>
</dbReference>
<dbReference type="AlphaFoldDB" id="A0A327PZI5"/>
<dbReference type="SUPFAM" id="SSF46785">
    <property type="entry name" value="Winged helix' DNA-binding domain"/>
    <property type="match status" value="1"/>
</dbReference>
<evidence type="ECO:0000313" key="6">
    <source>
        <dbReference type="Proteomes" id="UP000249547"/>
    </source>
</evidence>
<reference evidence="5 6" key="1">
    <citation type="submission" date="2018-06" db="EMBL/GenBank/DDBJ databases">
        <title>Genomic Encyclopedia of Archaeal and Bacterial Type Strains, Phase II (KMG-II): from individual species to whole genera.</title>
        <authorList>
            <person name="Goeker M."/>
        </authorList>
    </citation>
    <scope>NUCLEOTIDE SEQUENCE [LARGE SCALE GENOMIC DNA]</scope>
    <source>
        <strain evidence="5 6">DSM 23857</strain>
    </source>
</reference>
<dbReference type="PANTHER" id="PTHR42756:SF1">
    <property type="entry name" value="TRANSCRIPTIONAL REPRESSOR OF EMRAB OPERON"/>
    <property type="match status" value="1"/>
</dbReference>
<dbReference type="Proteomes" id="UP000249547">
    <property type="component" value="Unassembled WGS sequence"/>
</dbReference>
<dbReference type="OrthoDB" id="996843at2"/>
<sequence>MNFNKQNELDKFVELIDIIQGIRTAMRKHLRHKIKQHHFDITFEMLEVMIELWKRDKINQQELADILRRNKATLTSLIDNLSARHLVERLPDPRDRRINLVALTQPGIDYRAQIMPLMHDFYETFMADFSMTQLEIMTTDLGKLYMNIQANTATT</sequence>
<dbReference type="GO" id="GO:0003700">
    <property type="term" value="F:DNA-binding transcription factor activity"/>
    <property type="evidence" value="ECO:0007669"/>
    <property type="project" value="InterPro"/>
</dbReference>
<dbReference type="GO" id="GO:0003677">
    <property type="term" value="F:DNA binding"/>
    <property type="evidence" value="ECO:0007669"/>
    <property type="project" value="UniProtKB-KW"/>
</dbReference>
<name>A0A327PZI5_9BACT</name>
<dbReference type="PROSITE" id="PS50995">
    <property type="entry name" value="HTH_MARR_2"/>
    <property type="match status" value="1"/>
</dbReference>
<evidence type="ECO:0000256" key="1">
    <source>
        <dbReference type="ARBA" id="ARBA00023015"/>
    </source>
</evidence>
<dbReference type="RefSeq" id="WP_111600429.1">
    <property type="nucleotide sequence ID" value="NZ_QLLL01000015.1"/>
</dbReference>
<gene>
    <name evidence="5" type="ORF">LX64_05056</name>
</gene>